<evidence type="ECO:0000256" key="6">
    <source>
        <dbReference type="PIRSR" id="PIRSR604254-1"/>
    </source>
</evidence>
<proteinExistence type="inferred from homology"/>
<dbReference type="AlphaFoldDB" id="A0AAD5BCV6"/>
<feature type="region of interest" description="Disordered" evidence="7">
    <location>
        <begin position="1"/>
        <end position="39"/>
    </location>
</feature>
<feature type="binding site" evidence="6">
    <location>
        <position position="310"/>
    </location>
    <ligand>
        <name>Zn(2+)</name>
        <dbReference type="ChEBI" id="CHEBI:29105"/>
    </ligand>
</feature>
<organism evidence="9 10">
    <name type="scientific">Candida theae</name>
    <dbReference type="NCBI Taxonomy" id="1198502"/>
    <lineage>
        <taxon>Eukaryota</taxon>
        <taxon>Fungi</taxon>
        <taxon>Dikarya</taxon>
        <taxon>Ascomycota</taxon>
        <taxon>Saccharomycotina</taxon>
        <taxon>Pichiomycetes</taxon>
        <taxon>Debaryomycetaceae</taxon>
        <taxon>Candida/Lodderomyces clade</taxon>
        <taxon>Candida</taxon>
    </lineage>
</organism>
<evidence type="ECO:0000256" key="4">
    <source>
        <dbReference type="ARBA" id="ARBA00022989"/>
    </source>
</evidence>
<dbReference type="Proteomes" id="UP001204833">
    <property type="component" value="Unassembled WGS sequence"/>
</dbReference>
<dbReference type="GO" id="GO:0046872">
    <property type="term" value="F:metal ion binding"/>
    <property type="evidence" value="ECO:0007669"/>
    <property type="project" value="UniProtKB-KW"/>
</dbReference>
<keyword evidence="6" id="KW-0479">Metal-binding</keyword>
<dbReference type="PANTHER" id="PTHR20855:SF52">
    <property type="entry name" value="ADIPONECTIN RECEPTOR PROTEIN"/>
    <property type="match status" value="1"/>
</dbReference>
<protein>
    <submittedName>
        <fullName evidence="9">Uncharacterized protein</fullName>
    </submittedName>
</protein>
<feature type="transmembrane region" description="Helical" evidence="8">
    <location>
        <begin position="308"/>
        <end position="331"/>
    </location>
</feature>
<gene>
    <name evidence="9" type="ORF">KGF57_003829</name>
</gene>
<dbReference type="PANTHER" id="PTHR20855">
    <property type="entry name" value="ADIPOR/PROGESTIN RECEPTOR-RELATED"/>
    <property type="match status" value="1"/>
</dbReference>
<comment type="caution">
    <text evidence="9">The sequence shown here is derived from an EMBL/GenBank/DDBJ whole genome shotgun (WGS) entry which is preliminary data.</text>
</comment>
<keyword evidence="4 8" id="KW-1133">Transmembrane helix</keyword>
<reference evidence="9 10" key="1">
    <citation type="journal article" date="2022" name="DNA Res.">
        <title>Genome analysis of five recently described species of the CUG-Ser clade uncovers Candida theae as a new hybrid lineage with pathogenic potential in the Candida parapsilosis species complex.</title>
        <authorList>
            <person name="Mixao V."/>
            <person name="Del Olmo V."/>
            <person name="Hegedusova E."/>
            <person name="Saus E."/>
            <person name="Pryszcz L."/>
            <person name="Cillingova A."/>
            <person name="Nosek J."/>
            <person name="Gabaldon T."/>
        </authorList>
    </citation>
    <scope>NUCLEOTIDE SEQUENCE [LARGE SCALE GENOMIC DNA]</scope>
    <source>
        <strain evidence="9 10">CBS 12239</strain>
    </source>
</reference>
<keyword evidence="6" id="KW-0862">Zinc</keyword>
<feature type="transmembrane region" description="Helical" evidence="8">
    <location>
        <begin position="163"/>
        <end position="183"/>
    </location>
</feature>
<evidence type="ECO:0000256" key="8">
    <source>
        <dbReference type="SAM" id="Phobius"/>
    </source>
</evidence>
<keyword evidence="3 8" id="KW-0812">Transmembrane</keyword>
<accession>A0AAD5BCV6</accession>
<feature type="transmembrane region" description="Helical" evidence="8">
    <location>
        <begin position="253"/>
        <end position="273"/>
    </location>
</feature>
<feature type="transmembrane region" description="Helical" evidence="8">
    <location>
        <begin position="128"/>
        <end position="147"/>
    </location>
</feature>
<dbReference type="RefSeq" id="XP_051607692.1">
    <property type="nucleotide sequence ID" value="XM_051753289.1"/>
</dbReference>
<dbReference type="GO" id="GO:0038023">
    <property type="term" value="F:signaling receptor activity"/>
    <property type="evidence" value="ECO:0007669"/>
    <property type="project" value="TreeGrafter"/>
</dbReference>
<keyword evidence="5 8" id="KW-0472">Membrane</keyword>
<evidence type="ECO:0000256" key="5">
    <source>
        <dbReference type="ARBA" id="ARBA00023136"/>
    </source>
</evidence>
<evidence type="ECO:0000256" key="3">
    <source>
        <dbReference type="ARBA" id="ARBA00022692"/>
    </source>
</evidence>
<feature type="transmembrane region" description="Helical" evidence="8">
    <location>
        <begin position="88"/>
        <end position="108"/>
    </location>
</feature>
<evidence type="ECO:0000256" key="7">
    <source>
        <dbReference type="SAM" id="MobiDB-lite"/>
    </source>
</evidence>
<feature type="transmembrane region" description="Helical" evidence="8">
    <location>
        <begin position="220"/>
        <end position="241"/>
    </location>
</feature>
<evidence type="ECO:0000313" key="10">
    <source>
        <dbReference type="Proteomes" id="UP001204833"/>
    </source>
</evidence>
<comment type="subcellular location">
    <subcellularLocation>
        <location evidence="1">Membrane</location>
        <topology evidence="1">Multi-pass membrane protein</topology>
    </subcellularLocation>
</comment>
<evidence type="ECO:0000256" key="1">
    <source>
        <dbReference type="ARBA" id="ARBA00004141"/>
    </source>
</evidence>
<evidence type="ECO:0000313" key="9">
    <source>
        <dbReference type="EMBL" id="KAI5954805.1"/>
    </source>
</evidence>
<feature type="binding site" evidence="6">
    <location>
        <position position="306"/>
    </location>
    <ligand>
        <name>Zn(2+)</name>
        <dbReference type="ChEBI" id="CHEBI:29105"/>
    </ligand>
</feature>
<name>A0AAD5BCV6_9ASCO</name>
<dbReference type="Pfam" id="PF03006">
    <property type="entry name" value="HlyIII"/>
    <property type="match status" value="1"/>
</dbReference>
<keyword evidence="10" id="KW-1185">Reference proteome</keyword>
<feature type="transmembrane region" description="Helical" evidence="8">
    <location>
        <begin position="189"/>
        <end position="208"/>
    </location>
</feature>
<dbReference type="GO" id="GO:0016020">
    <property type="term" value="C:membrane"/>
    <property type="evidence" value="ECO:0007669"/>
    <property type="project" value="UniProtKB-SubCell"/>
</dbReference>
<dbReference type="GeneID" id="76151887"/>
<comment type="similarity">
    <text evidence="2">Belongs to the ADIPOR family.</text>
</comment>
<feature type="binding site" evidence="6">
    <location>
        <position position="145"/>
    </location>
    <ligand>
        <name>Zn(2+)</name>
        <dbReference type="ChEBI" id="CHEBI:29105"/>
    </ligand>
</feature>
<sequence>MVSATQSTIRQRQNQNSTKDTKQQAPKLTSASDPVPTASSPLARRLAYYHELDEWQKDNHYIRSGYVRGTSSYWESFKSLGYLHNETVNIYTHLVPSSISFWLILYYINFQLRIYDNYLGVWEKLNFIQFGLACTFCMFMSSVFHTLKSHSHKVSKFGNQLDYFGIVILITCSLISIILFAYYDEPWEKWIFVALTLFFGTVCTVFTLHPEFSKNYYRPFRSTMFILFGLSGVLPVAFGIYKFGAVTTSERCGVKWLVLEGVFYISGAVLYAARFPERLTYVEEADEHSSLLDPKTGKFDIWGHSHQIFHVFVVIAAYCHWLALVQCYHYLHQHILV</sequence>
<dbReference type="GO" id="GO:0006882">
    <property type="term" value="P:intracellular zinc ion homeostasis"/>
    <property type="evidence" value="ECO:0007669"/>
    <property type="project" value="TreeGrafter"/>
</dbReference>
<dbReference type="EMBL" id="JAIHNG010000133">
    <property type="protein sequence ID" value="KAI5954805.1"/>
    <property type="molecule type" value="Genomic_DNA"/>
</dbReference>
<evidence type="ECO:0000256" key="2">
    <source>
        <dbReference type="ARBA" id="ARBA00007018"/>
    </source>
</evidence>
<dbReference type="InterPro" id="IPR004254">
    <property type="entry name" value="AdipoR/HlyIII-related"/>
</dbReference>